<dbReference type="Proteomes" id="UP000183894">
    <property type="component" value="Unassembled WGS sequence"/>
</dbReference>
<reference evidence="1 2" key="1">
    <citation type="submission" date="2016-10" db="EMBL/GenBank/DDBJ databases">
        <authorList>
            <person name="de Groot N.N."/>
        </authorList>
    </citation>
    <scope>NUCLEOTIDE SEQUENCE [LARGE SCALE GENOMIC DNA]</scope>
    <source>
        <strain evidence="1 2">CDM_5</strain>
    </source>
</reference>
<name>A0A1H7NAP4_HALLR</name>
<sequence length="51" mass="5794">MSDTYRCTMCRTENTYSYAEHEKAAGLHKHKTNRIPCRSCGTETVQNKLGA</sequence>
<dbReference type="AlphaFoldDB" id="A0A1H7NAP4"/>
<dbReference type="EMBL" id="FOAD01000003">
    <property type="protein sequence ID" value="SEL19977.1"/>
    <property type="molecule type" value="Genomic_DNA"/>
</dbReference>
<protein>
    <submittedName>
        <fullName evidence="1">Uncharacterized protein</fullName>
    </submittedName>
</protein>
<proteinExistence type="predicted"/>
<gene>
    <name evidence="1" type="ORF">SAMN04488691_103229</name>
</gene>
<accession>A0A1H7NAP4</accession>
<organism evidence="1 2">
    <name type="scientific">Haloferax larsenii</name>
    <dbReference type="NCBI Taxonomy" id="302484"/>
    <lineage>
        <taxon>Archaea</taxon>
        <taxon>Methanobacteriati</taxon>
        <taxon>Methanobacteriota</taxon>
        <taxon>Stenosarchaea group</taxon>
        <taxon>Halobacteria</taxon>
        <taxon>Halobacteriales</taxon>
        <taxon>Haloferacaceae</taxon>
        <taxon>Haloferax</taxon>
    </lineage>
</organism>
<evidence type="ECO:0000313" key="1">
    <source>
        <dbReference type="EMBL" id="SEL19977.1"/>
    </source>
</evidence>
<evidence type="ECO:0000313" key="2">
    <source>
        <dbReference type="Proteomes" id="UP000183894"/>
    </source>
</evidence>